<feature type="region of interest" description="Disordered" evidence="3">
    <location>
        <begin position="233"/>
        <end position="254"/>
    </location>
</feature>
<keyword evidence="2" id="KW-0694">RNA-binding</keyword>
<accession>A0A6G1S6Z9</accession>
<dbReference type="GO" id="GO:0010468">
    <property type="term" value="P:regulation of gene expression"/>
    <property type="evidence" value="ECO:0007669"/>
    <property type="project" value="UniProtKB-ARBA"/>
</dbReference>
<dbReference type="SUPFAM" id="SSF54791">
    <property type="entry name" value="Eukaryotic type KH-domain (KH-domain type I)"/>
    <property type="match status" value="2"/>
</dbReference>
<feature type="compositionally biased region" description="Low complexity" evidence="3">
    <location>
        <begin position="8"/>
        <end position="31"/>
    </location>
</feature>
<gene>
    <name evidence="5" type="primary">Nova1</name>
    <name evidence="5" type="ORF">g.17949</name>
</gene>
<feature type="domain" description="K Homology" evidence="4">
    <location>
        <begin position="110"/>
        <end position="181"/>
    </location>
</feature>
<dbReference type="InterPro" id="IPR047275">
    <property type="entry name" value="KH-I_NOVA_rpt1"/>
</dbReference>
<dbReference type="EMBL" id="GGYP01000961">
    <property type="protein sequence ID" value="MDE45732.1"/>
    <property type="molecule type" value="Transcribed_RNA"/>
</dbReference>
<organism evidence="5">
    <name type="scientific">Aceria tosichella</name>
    <name type="common">wheat curl mite</name>
    <dbReference type="NCBI Taxonomy" id="561515"/>
    <lineage>
        <taxon>Eukaryota</taxon>
        <taxon>Metazoa</taxon>
        <taxon>Ecdysozoa</taxon>
        <taxon>Arthropoda</taxon>
        <taxon>Chelicerata</taxon>
        <taxon>Arachnida</taxon>
        <taxon>Acari</taxon>
        <taxon>Acariformes</taxon>
        <taxon>Trombidiformes</taxon>
        <taxon>Prostigmata</taxon>
        <taxon>Eupodina</taxon>
        <taxon>Eriophyoidea</taxon>
        <taxon>Eriophyidae</taxon>
        <taxon>Eriophyinae</taxon>
        <taxon>Aceriini</taxon>
        <taxon>Aceria</taxon>
    </lineage>
</organism>
<proteinExistence type="predicted"/>
<dbReference type="GO" id="GO:0003723">
    <property type="term" value="F:RNA binding"/>
    <property type="evidence" value="ECO:0007669"/>
    <property type="project" value="UniProtKB-UniRule"/>
</dbReference>
<dbReference type="InterPro" id="IPR004088">
    <property type="entry name" value="KH_dom_type_1"/>
</dbReference>
<evidence type="ECO:0000313" key="5">
    <source>
        <dbReference type="EMBL" id="MDE45732.1"/>
    </source>
</evidence>
<evidence type="ECO:0000256" key="2">
    <source>
        <dbReference type="PROSITE-ProRule" id="PRU00117"/>
    </source>
</evidence>
<dbReference type="CDD" id="cd22436">
    <property type="entry name" value="KH-I_NOVA_rpt2"/>
    <property type="match status" value="1"/>
</dbReference>
<name>A0A6G1S6Z9_9ACAR</name>
<dbReference type="SMART" id="SM00322">
    <property type="entry name" value="KH"/>
    <property type="match status" value="2"/>
</dbReference>
<sequence length="313" mass="32580">MSPNQESTITTNATTTTTSLTTTTDPPTPTTTAATTIYHFKILVPAAAAGRIIGKGGTTIAQLQKDAGARVKMSKASEFYPGTTERVCLISGSIEGILKINDFFMENFSSTSMKILVPNSTAGMIIGKGGSYIKQIKEESGAYVQISQKCTDFSLPERCVTVVGELDNIRKACTMILNKIVEDVGSAVRDIRTSSLSASMFSSQSSTMSPSKSITLSPSHLSSISPSQLATISPSQSTTISPSLSSTSSCTLSSSSSSSVSSAASEMNSAQIIEIIKLVLRVSGYGEDAVSEISSAMSTLANYGVLGVGLGLL</sequence>
<dbReference type="AlphaFoldDB" id="A0A6G1S6Z9"/>
<dbReference type="PROSITE" id="PS50084">
    <property type="entry name" value="KH_TYPE_1"/>
    <property type="match status" value="2"/>
</dbReference>
<dbReference type="InterPro" id="IPR036612">
    <property type="entry name" value="KH_dom_type_1_sf"/>
</dbReference>
<dbReference type="PANTHER" id="PTHR10288">
    <property type="entry name" value="KH DOMAIN CONTAINING RNA BINDING PROTEIN"/>
    <property type="match status" value="1"/>
</dbReference>
<keyword evidence="1" id="KW-0677">Repeat</keyword>
<protein>
    <submittedName>
        <fullName evidence="5">RNA-binding protein Nova-1</fullName>
    </submittedName>
</protein>
<dbReference type="Gene3D" id="3.30.1370.10">
    <property type="entry name" value="K Homology domain, type 1"/>
    <property type="match status" value="2"/>
</dbReference>
<dbReference type="InterPro" id="IPR047276">
    <property type="entry name" value="KH-I_NOVA_rpt2"/>
</dbReference>
<reference evidence="5" key="1">
    <citation type="submission" date="2018-10" db="EMBL/GenBank/DDBJ databases">
        <title>Transcriptome assembly of Aceria tosichella (Wheat curl mite) Type 2.</title>
        <authorList>
            <person name="Scully E.D."/>
            <person name="Geib S.M."/>
            <person name="Palmer N.A."/>
            <person name="Gupta A.K."/>
            <person name="Sarath G."/>
            <person name="Tatineni S."/>
        </authorList>
    </citation>
    <scope>NUCLEOTIDE SEQUENCE</scope>
    <source>
        <strain evidence="5">LincolnNE</strain>
    </source>
</reference>
<feature type="region of interest" description="Disordered" evidence="3">
    <location>
        <begin position="1"/>
        <end position="31"/>
    </location>
</feature>
<dbReference type="Pfam" id="PF00013">
    <property type="entry name" value="KH_1"/>
    <property type="match status" value="2"/>
</dbReference>
<dbReference type="InterPro" id="IPR004087">
    <property type="entry name" value="KH_dom"/>
</dbReference>
<feature type="domain" description="K Homology" evidence="4">
    <location>
        <begin position="36"/>
        <end position="109"/>
    </location>
</feature>
<evidence type="ECO:0000256" key="1">
    <source>
        <dbReference type="ARBA" id="ARBA00022737"/>
    </source>
</evidence>
<evidence type="ECO:0000259" key="4">
    <source>
        <dbReference type="SMART" id="SM00322"/>
    </source>
</evidence>
<evidence type="ECO:0000256" key="3">
    <source>
        <dbReference type="SAM" id="MobiDB-lite"/>
    </source>
</evidence>
<dbReference type="CDD" id="cd22435">
    <property type="entry name" value="KH-I_NOVA_rpt1"/>
    <property type="match status" value="1"/>
</dbReference>